<evidence type="ECO:0000256" key="1">
    <source>
        <dbReference type="SAM" id="MobiDB-lite"/>
    </source>
</evidence>
<feature type="region of interest" description="Disordered" evidence="1">
    <location>
        <begin position="40"/>
        <end position="77"/>
    </location>
</feature>
<dbReference type="Proteomes" id="UP000815677">
    <property type="component" value="Unassembled WGS sequence"/>
</dbReference>
<organism evidence="2 3">
    <name type="scientific">Mycena chlorophos</name>
    <name type="common">Agaric fungus</name>
    <name type="synonym">Agaricus chlorophos</name>
    <dbReference type="NCBI Taxonomy" id="658473"/>
    <lineage>
        <taxon>Eukaryota</taxon>
        <taxon>Fungi</taxon>
        <taxon>Dikarya</taxon>
        <taxon>Basidiomycota</taxon>
        <taxon>Agaricomycotina</taxon>
        <taxon>Agaricomycetes</taxon>
        <taxon>Agaricomycetidae</taxon>
        <taxon>Agaricales</taxon>
        <taxon>Marasmiineae</taxon>
        <taxon>Mycenaceae</taxon>
        <taxon>Mycena</taxon>
    </lineage>
</organism>
<reference evidence="2" key="1">
    <citation type="submission" date="2014-09" db="EMBL/GenBank/DDBJ databases">
        <title>Genome sequence of the luminous mushroom Mycena chlorophos for searching fungal bioluminescence genes.</title>
        <authorList>
            <person name="Tanaka Y."/>
            <person name="Kasuga D."/>
            <person name="Oba Y."/>
            <person name="Hase S."/>
            <person name="Sato K."/>
            <person name="Oba Y."/>
            <person name="Sakakibara Y."/>
        </authorList>
    </citation>
    <scope>NUCLEOTIDE SEQUENCE</scope>
</reference>
<sequence length="168" mass="18437">MPPAKGANKRHQPITVAVTSPNFFSPNRLHLLLRISSTPQPTSLPPYTTPPRFTPPSLPPPLPRRQHGPFPSSNLNPLTKPTSQYAFISTLLPKAINAPQVVLALVPVPRIFTNLSTRRGIMSYIGVAPHMGKASIPSSHDRAPLCVTFFAYSKVLNPPRFVDCTTWT</sequence>
<evidence type="ECO:0000313" key="2">
    <source>
        <dbReference type="EMBL" id="GAT45759.1"/>
    </source>
</evidence>
<gene>
    <name evidence="2" type="ORF">MCHLO_03321</name>
</gene>
<feature type="compositionally biased region" description="Pro residues" evidence="1">
    <location>
        <begin position="42"/>
        <end position="63"/>
    </location>
</feature>
<evidence type="ECO:0000313" key="3">
    <source>
        <dbReference type="Proteomes" id="UP000815677"/>
    </source>
</evidence>
<proteinExistence type="predicted"/>
<dbReference type="EMBL" id="DF841693">
    <property type="protein sequence ID" value="GAT45759.1"/>
    <property type="molecule type" value="Genomic_DNA"/>
</dbReference>
<protein>
    <submittedName>
        <fullName evidence="2">Uncharacterized protein</fullName>
    </submittedName>
</protein>
<keyword evidence="3" id="KW-1185">Reference proteome</keyword>
<name>A0ABQ0L5S3_MYCCL</name>
<accession>A0ABQ0L5S3</accession>